<dbReference type="GO" id="GO:0005829">
    <property type="term" value="C:cytosol"/>
    <property type="evidence" value="ECO:0007669"/>
    <property type="project" value="TreeGrafter"/>
</dbReference>
<dbReference type="Pfam" id="PF02622">
    <property type="entry name" value="DUF179"/>
    <property type="match status" value="1"/>
</dbReference>
<dbReference type="HAMAP" id="MF_00758">
    <property type="entry name" value="UPF0301"/>
    <property type="match status" value="1"/>
</dbReference>
<evidence type="ECO:0000313" key="4">
    <source>
        <dbReference type="EMBL" id="SFF64442.1"/>
    </source>
</evidence>
<dbReference type="PANTHER" id="PTHR30327">
    <property type="entry name" value="UNCHARACTERIZED PROTEIN YQGE"/>
    <property type="match status" value="1"/>
</dbReference>
<dbReference type="AlphaFoldDB" id="A0A1I2KBH4"/>
<dbReference type="Gene3D" id="3.40.1740.10">
    <property type="entry name" value="VC0467-like"/>
    <property type="match status" value="1"/>
</dbReference>
<reference evidence="3 6" key="2">
    <citation type="submission" date="2020-07" db="EMBL/GenBank/DDBJ databases">
        <title>Sequencing the genomes of 1000 actinobacteria strains.</title>
        <authorList>
            <person name="Klenk H.-P."/>
        </authorList>
    </citation>
    <scope>NUCLEOTIDE SEQUENCE [LARGE SCALE GENOMIC DNA]</scope>
    <source>
        <strain evidence="3 6">DSM 45117</strain>
    </source>
</reference>
<dbReference type="EMBL" id="FOOI01000001">
    <property type="protein sequence ID" value="SFF64442.1"/>
    <property type="molecule type" value="Genomic_DNA"/>
</dbReference>
<proteinExistence type="inferred from homology"/>
<comment type="similarity">
    <text evidence="1 2">Belongs to the UPF0301 (AlgH) family.</text>
</comment>
<dbReference type="STRING" id="504797.SAMN05421678_101189"/>
<dbReference type="OrthoDB" id="9807486at2"/>
<accession>A0A1I2KBH4</accession>
<name>A0A1I2KBH4_9ACTN</name>
<evidence type="ECO:0000256" key="1">
    <source>
        <dbReference type="ARBA" id="ARBA00009600"/>
    </source>
</evidence>
<evidence type="ECO:0000313" key="6">
    <source>
        <dbReference type="Proteomes" id="UP000533017"/>
    </source>
</evidence>
<gene>
    <name evidence="3" type="ORF">FHR37_003270</name>
    <name evidence="4" type="ORF">SAMN05421678_101189</name>
</gene>
<organism evidence="4 5">
    <name type="scientific">Actinopolymorpha cephalotaxi</name>
    <dbReference type="NCBI Taxonomy" id="504797"/>
    <lineage>
        <taxon>Bacteria</taxon>
        <taxon>Bacillati</taxon>
        <taxon>Actinomycetota</taxon>
        <taxon>Actinomycetes</taxon>
        <taxon>Propionibacteriales</taxon>
        <taxon>Actinopolymorphaceae</taxon>
        <taxon>Actinopolymorpha</taxon>
    </lineage>
</organism>
<sequence length="187" mass="20078">MSGDYYTGQLLVATPALTDSNFARGVVLVLDHDHDGALGVLVNRPSELPVTSVLAQWNDLVCPPDVLFHGGPVATDSALALAEVPADGEAEPLGWRRLHGHLGLVDLDTPPELLAGGVRSMRMFAGYAGWSPGQLETEVKEGGWYVVDAEPGDAFTTDPEGLWRRVLRRQPDELALVATFPEDPSLN</sequence>
<dbReference type="NCBIfam" id="NF001270">
    <property type="entry name" value="PRK00228.2-2"/>
    <property type="match status" value="1"/>
</dbReference>
<evidence type="ECO:0000313" key="5">
    <source>
        <dbReference type="Proteomes" id="UP000199052"/>
    </source>
</evidence>
<dbReference type="Proteomes" id="UP000199052">
    <property type="component" value="Unassembled WGS sequence"/>
</dbReference>
<dbReference type="PANTHER" id="PTHR30327:SF1">
    <property type="entry name" value="UPF0301 PROTEIN YQGE"/>
    <property type="match status" value="1"/>
</dbReference>
<keyword evidence="6" id="KW-1185">Reference proteome</keyword>
<dbReference type="RefSeq" id="WP_092879916.1">
    <property type="nucleotide sequence ID" value="NZ_FOOI01000001.1"/>
</dbReference>
<dbReference type="InterPro" id="IPR003774">
    <property type="entry name" value="AlgH-like"/>
</dbReference>
<dbReference type="Proteomes" id="UP000533017">
    <property type="component" value="Unassembled WGS sequence"/>
</dbReference>
<evidence type="ECO:0000256" key="2">
    <source>
        <dbReference type="HAMAP-Rule" id="MF_00758"/>
    </source>
</evidence>
<dbReference type="EMBL" id="JACBZA010000001">
    <property type="protein sequence ID" value="NYH84419.1"/>
    <property type="molecule type" value="Genomic_DNA"/>
</dbReference>
<dbReference type="SUPFAM" id="SSF143456">
    <property type="entry name" value="VC0467-like"/>
    <property type="match status" value="1"/>
</dbReference>
<protein>
    <recommendedName>
        <fullName evidence="2">UPF0301 protein FHR37_003270</fullName>
    </recommendedName>
</protein>
<evidence type="ECO:0000313" key="3">
    <source>
        <dbReference type="EMBL" id="NYH84419.1"/>
    </source>
</evidence>
<reference evidence="4 5" key="1">
    <citation type="submission" date="2016-10" db="EMBL/GenBank/DDBJ databases">
        <authorList>
            <person name="de Groot N.N."/>
        </authorList>
    </citation>
    <scope>NUCLEOTIDE SEQUENCE [LARGE SCALE GENOMIC DNA]</scope>
    <source>
        <strain evidence="4 5">CPCC 202808</strain>
    </source>
</reference>